<name>A0A1D8GI51_9FIRM</name>
<reference evidence="5 6" key="1">
    <citation type="submission" date="2016-09" db="EMBL/GenBank/DDBJ databases">
        <title>Genomic analysis reveals versatility of anaerobic energy metabolism of Geosporobacter ferrireducens IRF9 of phylum Firmicutes.</title>
        <authorList>
            <person name="Kim S.-J."/>
        </authorList>
    </citation>
    <scope>NUCLEOTIDE SEQUENCE [LARGE SCALE GENOMIC DNA]</scope>
    <source>
        <strain evidence="5 6">IRF9</strain>
    </source>
</reference>
<evidence type="ECO:0000256" key="3">
    <source>
        <dbReference type="PROSITE-ProRule" id="PRU00409"/>
    </source>
</evidence>
<feature type="domain" description="ATP-grasp" evidence="4">
    <location>
        <begin position="112"/>
        <end position="299"/>
    </location>
</feature>
<evidence type="ECO:0000313" key="6">
    <source>
        <dbReference type="Proteomes" id="UP000095743"/>
    </source>
</evidence>
<dbReference type="PANTHER" id="PTHR23132">
    <property type="entry name" value="D-ALANINE--D-ALANINE LIGASE"/>
    <property type="match status" value="1"/>
</dbReference>
<accession>A0A1D8GI51</accession>
<dbReference type="PROSITE" id="PS50975">
    <property type="entry name" value="ATP_GRASP"/>
    <property type="match status" value="1"/>
</dbReference>
<dbReference type="EMBL" id="CP017269">
    <property type="protein sequence ID" value="AOT70574.1"/>
    <property type="molecule type" value="Genomic_DNA"/>
</dbReference>
<evidence type="ECO:0000256" key="2">
    <source>
        <dbReference type="ARBA" id="ARBA00022840"/>
    </source>
</evidence>
<dbReference type="GO" id="GO:0008716">
    <property type="term" value="F:D-alanine-D-alanine ligase activity"/>
    <property type="evidence" value="ECO:0007669"/>
    <property type="project" value="TreeGrafter"/>
</dbReference>
<dbReference type="Pfam" id="PF02222">
    <property type="entry name" value="ATP-grasp"/>
    <property type="match status" value="1"/>
</dbReference>
<dbReference type="SUPFAM" id="SSF56059">
    <property type="entry name" value="Glutathione synthetase ATP-binding domain-like"/>
    <property type="match status" value="1"/>
</dbReference>
<proteinExistence type="predicted"/>
<gene>
    <name evidence="5" type="ORF">Gferi_13930</name>
</gene>
<dbReference type="GO" id="GO:0046872">
    <property type="term" value="F:metal ion binding"/>
    <property type="evidence" value="ECO:0007669"/>
    <property type="project" value="InterPro"/>
</dbReference>
<protein>
    <recommendedName>
        <fullName evidence="4">ATP-grasp domain-containing protein</fullName>
    </recommendedName>
</protein>
<dbReference type="GO" id="GO:0005524">
    <property type="term" value="F:ATP binding"/>
    <property type="evidence" value="ECO:0007669"/>
    <property type="project" value="UniProtKB-UniRule"/>
</dbReference>
<evidence type="ECO:0000313" key="5">
    <source>
        <dbReference type="EMBL" id="AOT70574.1"/>
    </source>
</evidence>
<keyword evidence="1 3" id="KW-0547">Nucleotide-binding</keyword>
<keyword evidence="6" id="KW-1185">Reference proteome</keyword>
<dbReference type="Proteomes" id="UP000095743">
    <property type="component" value="Chromosome"/>
</dbReference>
<dbReference type="KEGG" id="gfe:Gferi_13930"/>
<dbReference type="InterPro" id="IPR003135">
    <property type="entry name" value="ATP-grasp_carboxylate-amine"/>
</dbReference>
<dbReference type="AlphaFoldDB" id="A0A1D8GI51"/>
<evidence type="ECO:0000256" key="1">
    <source>
        <dbReference type="ARBA" id="ARBA00022741"/>
    </source>
</evidence>
<sequence>MKGLITKIDRLDMIKAAFEELNIELRIVECSQPLVGFDIPEVTFEHDQYKYLQLVQKILVDEKIDFCFSTSGYDDLVILDSNLREYCNSINIPFIGQSTESSIICYDKWLTKAVLNYNNVPIVKSVLCNCEEELYKIIKATDQPIICKRLKSWSGIGQLVIVPDQIQKDKLDSIEYPIIVEKFINAIEISVNIFTHNDKHFCYPPVYKGDTSITSDHALNKLRICPYDWGEEQLNQIISTAVAAVEAVKSTGWAEVEMFLCDDKTLLVTEINARLCGTTRMISMATDVNPYSLSLRKVLSISEFNNKIDAISKVIEFPFYQNIPLINDDEIHVYYSKTPQRYLGKVTAKVKGGSLSPRLRGLIEQGKCECFIDDINNLCLKNSKKLIL</sequence>
<dbReference type="PANTHER" id="PTHR23132:SF23">
    <property type="entry name" value="D-ALANINE--D-ALANINE LIGASE B"/>
    <property type="match status" value="1"/>
</dbReference>
<keyword evidence="2 3" id="KW-0067">ATP-binding</keyword>
<evidence type="ECO:0000259" key="4">
    <source>
        <dbReference type="PROSITE" id="PS50975"/>
    </source>
</evidence>
<dbReference type="RefSeq" id="WP_069977462.1">
    <property type="nucleotide sequence ID" value="NZ_CP017269.1"/>
</dbReference>
<organism evidence="5 6">
    <name type="scientific">Geosporobacter ferrireducens</name>
    <dbReference type="NCBI Taxonomy" id="1424294"/>
    <lineage>
        <taxon>Bacteria</taxon>
        <taxon>Bacillati</taxon>
        <taxon>Bacillota</taxon>
        <taxon>Clostridia</taxon>
        <taxon>Peptostreptococcales</taxon>
        <taxon>Thermotaleaceae</taxon>
        <taxon>Geosporobacter</taxon>
    </lineage>
</organism>
<dbReference type="Gene3D" id="3.30.470.20">
    <property type="entry name" value="ATP-grasp fold, B domain"/>
    <property type="match status" value="1"/>
</dbReference>
<dbReference type="OrthoDB" id="9803907at2"/>
<dbReference type="STRING" id="1424294.Gferi_13930"/>
<dbReference type="InterPro" id="IPR011761">
    <property type="entry name" value="ATP-grasp"/>
</dbReference>